<dbReference type="InterPro" id="IPR048351">
    <property type="entry name" value="SOK_DIX"/>
</dbReference>
<comment type="caution">
    <text evidence="11">The sequence shown here is derived from an EMBL/GenBank/DDBJ whole genome shotgun (WGS) entry which is preliminary data.</text>
</comment>
<feature type="region of interest" description="Disordered" evidence="9">
    <location>
        <begin position="167"/>
        <end position="266"/>
    </location>
</feature>
<keyword evidence="12" id="KW-1185">Reference proteome</keyword>
<feature type="compositionally biased region" description="Acidic residues" evidence="9">
    <location>
        <begin position="167"/>
        <end position="176"/>
    </location>
</feature>
<keyword evidence="6" id="KW-0131">Cell cycle</keyword>
<evidence type="ECO:0000256" key="6">
    <source>
        <dbReference type="ARBA" id="ARBA00023306"/>
    </source>
</evidence>
<dbReference type="InterPro" id="IPR010369">
    <property type="entry name" value="SOK"/>
</dbReference>
<feature type="compositionally biased region" description="Polar residues" evidence="9">
    <location>
        <begin position="181"/>
        <end position="190"/>
    </location>
</feature>
<dbReference type="GO" id="GO:0051301">
    <property type="term" value="P:cell division"/>
    <property type="evidence" value="ECO:0007669"/>
    <property type="project" value="UniProtKB-KW"/>
</dbReference>
<comment type="subcellular location">
    <subcellularLocation>
        <location evidence="1">Cell membrane</location>
        <topology evidence="1">Peripheral membrane protein</topology>
        <orientation evidence="1">Cytoplasmic side</orientation>
    </subcellularLocation>
</comment>
<feature type="compositionally biased region" description="Basic and acidic residues" evidence="9">
    <location>
        <begin position="1"/>
        <end position="12"/>
    </location>
</feature>
<dbReference type="AlphaFoldDB" id="A0ABD3JB50"/>
<keyword evidence="2" id="KW-0217">Developmental protein</keyword>
<dbReference type="Proteomes" id="UP001634007">
    <property type="component" value="Unassembled WGS sequence"/>
</dbReference>
<dbReference type="InterPro" id="IPR021182">
    <property type="entry name" value="SOK_magnoliopsida"/>
</dbReference>
<dbReference type="GO" id="GO:0051302">
    <property type="term" value="P:regulation of cell division"/>
    <property type="evidence" value="ECO:0007669"/>
    <property type="project" value="UniProtKB-ARBA"/>
</dbReference>
<feature type="region of interest" description="Disordered" evidence="9">
    <location>
        <begin position="337"/>
        <end position="422"/>
    </location>
</feature>
<dbReference type="GO" id="GO:0090708">
    <property type="term" value="P:specification of plant organ axis polarity"/>
    <property type="evidence" value="ECO:0007669"/>
    <property type="project" value="UniProtKB-ARBA"/>
</dbReference>
<dbReference type="GO" id="GO:0005886">
    <property type="term" value="C:plasma membrane"/>
    <property type="evidence" value="ECO:0007669"/>
    <property type="project" value="UniProtKB-SubCell"/>
</dbReference>
<keyword evidence="4" id="KW-0132">Cell division</keyword>
<keyword evidence="5" id="KW-0472">Membrane</keyword>
<comment type="subunit">
    <text evidence="8">Homodimer. Forms long polymer filaments with other SOKs proteins polymers (e.g. SOK1, SOK2, SOK3 and SOK4) crucial for polar localization and biological activity. Binds to ANGUSTIFOLIA (AN).</text>
</comment>
<dbReference type="EMBL" id="JBJKBG010000009">
    <property type="protein sequence ID" value="KAL3721695.1"/>
    <property type="molecule type" value="Genomic_DNA"/>
</dbReference>
<reference evidence="11 12" key="1">
    <citation type="submission" date="2024-11" db="EMBL/GenBank/DDBJ databases">
        <title>Chromosome-level genome assembly of Eucalyptus globulus Labill. provides insights into its genome evolution.</title>
        <authorList>
            <person name="Li X."/>
        </authorList>
    </citation>
    <scope>NUCLEOTIDE SEQUENCE [LARGE SCALE GENOMIC DNA]</scope>
    <source>
        <strain evidence="11">CL2024</strain>
        <tissue evidence="11">Fresh tender leaves</tissue>
    </source>
</reference>
<dbReference type="GO" id="GO:2000067">
    <property type="term" value="P:regulation of root morphogenesis"/>
    <property type="evidence" value="ECO:0007669"/>
    <property type="project" value="UniProtKB-ARBA"/>
</dbReference>
<feature type="compositionally biased region" description="Gly residues" evidence="9">
    <location>
        <begin position="237"/>
        <end position="247"/>
    </location>
</feature>
<dbReference type="PANTHER" id="PTHR31083">
    <property type="entry name" value="UPSTREAM OF FLC PROTEIN (DUF966)"/>
    <property type="match status" value="1"/>
</dbReference>
<keyword evidence="3" id="KW-1003">Cell membrane</keyword>
<dbReference type="PANTHER" id="PTHR31083:SF18">
    <property type="entry name" value="PROTEIN SOSEKI 2"/>
    <property type="match status" value="1"/>
</dbReference>
<evidence type="ECO:0000259" key="10">
    <source>
        <dbReference type="Pfam" id="PF06136"/>
    </source>
</evidence>
<proteinExistence type="inferred from homology"/>
<sequence>MDVRSRRGREMSPNRAKASVRPREQRPQVRKVQVVYYLTRNGLLEHPHFMEVSLLADHQLRLRDVMERLTALRGKGMPSMYSWSSKRTYKNGYVWNDLSENEVIYPAEGAEYVLKGSEIIDSGGLVGREPVLVHSKRFAAARTARNEEQELRCSRYDERVGFEVDAEEEEECELADEEKASYTSSTTPGSRCSRGVSTDELDEEGGGGDGADKLPRDTDDPGSPPAPTSSAVAKPAGKGGEGCGNGNGNAVAIRFEDGDPGAPSRSNSVLLQLIACGGGGNSAVPKTKAAPPGVAKSGGKDLHRGVLRKTAAKAAAEADGDDDEAAAAAMIRCMSENPRFGNAQSEEKEYFSGSIVESMSGDRVGPGRLKKSSSFNEERSSKTESGDAAVEEEKREKSSSAKGKCIPRKMSMAASRSSRKLL</sequence>
<evidence type="ECO:0000256" key="5">
    <source>
        <dbReference type="ARBA" id="ARBA00023136"/>
    </source>
</evidence>
<feature type="region of interest" description="Disordered" evidence="9">
    <location>
        <begin position="280"/>
        <end position="305"/>
    </location>
</feature>
<name>A0ABD3JB50_EUCGL</name>
<organism evidence="11 12">
    <name type="scientific">Eucalyptus globulus</name>
    <name type="common">Tasmanian blue gum</name>
    <dbReference type="NCBI Taxonomy" id="34317"/>
    <lineage>
        <taxon>Eukaryota</taxon>
        <taxon>Viridiplantae</taxon>
        <taxon>Streptophyta</taxon>
        <taxon>Embryophyta</taxon>
        <taxon>Tracheophyta</taxon>
        <taxon>Spermatophyta</taxon>
        <taxon>Magnoliopsida</taxon>
        <taxon>eudicotyledons</taxon>
        <taxon>Gunneridae</taxon>
        <taxon>Pentapetalae</taxon>
        <taxon>rosids</taxon>
        <taxon>malvids</taxon>
        <taxon>Myrtales</taxon>
        <taxon>Myrtaceae</taxon>
        <taxon>Myrtoideae</taxon>
        <taxon>Eucalypteae</taxon>
        <taxon>Eucalyptus</taxon>
    </lineage>
</organism>
<feature type="compositionally biased region" description="Basic and acidic residues" evidence="9">
    <location>
        <begin position="210"/>
        <end position="219"/>
    </location>
</feature>
<feature type="region of interest" description="Disordered" evidence="9">
    <location>
        <begin position="1"/>
        <end position="26"/>
    </location>
</feature>
<dbReference type="GO" id="GO:0051258">
    <property type="term" value="P:protein polymerization"/>
    <property type="evidence" value="ECO:0007669"/>
    <property type="project" value="UniProtKB-ARBA"/>
</dbReference>
<evidence type="ECO:0000313" key="12">
    <source>
        <dbReference type="Proteomes" id="UP001634007"/>
    </source>
</evidence>
<feature type="domain" description="SOSEKI DIX-like" evidence="10">
    <location>
        <begin position="32"/>
        <end position="120"/>
    </location>
</feature>
<dbReference type="PIRSF" id="PIRSF031043">
    <property type="entry name" value="UCP031043"/>
    <property type="match status" value="1"/>
</dbReference>
<protein>
    <recommendedName>
        <fullName evidence="10">SOSEKI DIX-like domain-containing protein</fullName>
    </recommendedName>
</protein>
<evidence type="ECO:0000256" key="7">
    <source>
        <dbReference type="ARBA" id="ARBA00024211"/>
    </source>
</evidence>
<evidence type="ECO:0000256" key="2">
    <source>
        <dbReference type="ARBA" id="ARBA00022473"/>
    </source>
</evidence>
<feature type="compositionally biased region" description="Basic and acidic residues" evidence="9">
    <location>
        <begin position="376"/>
        <end position="399"/>
    </location>
</feature>
<dbReference type="Pfam" id="PF06136">
    <property type="entry name" value="SOK"/>
    <property type="match status" value="1"/>
</dbReference>
<gene>
    <name evidence="11" type="ORF">ACJRO7_034091</name>
</gene>
<evidence type="ECO:0000256" key="8">
    <source>
        <dbReference type="ARBA" id="ARBA00046534"/>
    </source>
</evidence>
<evidence type="ECO:0000256" key="1">
    <source>
        <dbReference type="ARBA" id="ARBA00004413"/>
    </source>
</evidence>
<evidence type="ECO:0000256" key="9">
    <source>
        <dbReference type="SAM" id="MobiDB-lite"/>
    </source>
</evidence>
<evidence type="ECO:0000313" key="11">
    <source>
        <dbReference type="EMBL" id="KAL3721695.1"/>
    </source>
</evidence>
<comment type="similarity">
    <text evidence="7">Belongs to the SOSEKI family.</text>
</comment>
<evidence type="ECO:0000256" key="4">
    <source>
        <dbReference type="ARBA" id="ARBA00022618"/>
    </source>
</evidence>
<accession>A0ABD3JB50</accession>
<evidence type="ECO:0000256" key="3">
    <source>
        <dbReference type="ARBA" id="ARBA00022475"/>
    </source>
</evidence>